<evidence type="ECO:0000256" key="4">
    <source>
        <dbReference type="SAM" id="Coils"/>
    </source>
</evidence>
<dbReference type="SMART" id="SM00028">
    <property type="entry name" value="TPR"/>
    <property type="match status" value="7"/>
</dbReference>
<keyword evidence="5" id="KW-0812">Transmembrane</keyword>
<evidence type="ECO:0000259" key="6">
    <source>
        <dbReference type="SMART" id="SM00331"/>
    </source>
</evidence>
<dbReference type="OrthoDB" id="1253697at2"/>
<dbReference type="PANTHER" id="PTHR45641:SF19">
    <property type="entry name" value="NEPHROCYSTIN-3"/>
    <property type="match status" value="1"/>
</dbReference>
<proteinExistence type="predicted"/>
<name>A0A2N3IID8_9BACT</name>
<keyword evidence="4" id="KW-0175">Coiled coil</keyword>
<dbReference type="InterPro" id="IPR011990">
    <property type="entry name" value="TPR-like_helical_dom_sf"/>
</dbReference>
<evidence type="ECO:0000256" key="5">
    <source>
        <dbReference type="SAM" id="Phobius"/>
    </source>
</evidence>
<feature type="coiled-coil region" evidence="4">
    <location>
        <begin position="329"/>
        <end position="463"/>
    </location>
</feature>
<dbReference type="PROSITE" id="PS50293">
    <property type="entry name" value="TPR_REGION"/>
    <property type="match status" value="1"/>
</dbReference>
<reference evidence="7 8" key="1">
    <citation type="submission" date="2017-06" db="EMBL/GenBank/DDBJ databases">
        <title>Raineya orbicola gen. nov., sp. nov. a slightly thermophilic bacterium of the phylum Bacteroidetes and the description of Raineyaceae fam. nov.</title>
        <authorList>
            <person name="Albuquerque L."/>
            <person name="Polonia A.R.M."/>
            <person name="Barroso C."/>
            <person name="Froufe H.J.C."/>
            <person name="Lage O."/>
            <person name="Lobo-Da-Cunha A."/>
            <person name="Egas C."/>
            <person name="Da Costa M.S."/>
        </authorList>
    </citation>
    <scope>NUCLEOTIDE SEQUENCE [LARGE SCALE GENOMIC DNA]</scope>
    <source>
        <strain evidence="7 8">SPSPC-11</strain>
    </source>
</reference>
<dbReference type="PANTHER" id="PTHR45641">
    <property type="entry name" value="TETRATRICOPEPTIDE REPEAT PROTEIN (AFU_ORTHOLOGUE AFUA_6G03870)"/>
    <property type="match status" value="1"/>
</dbReference>
<evidence type="ECO:0000313" key="7">
    <source>
        <dbReference type="EMBL" id="PKQ70018.1"/>
    </source>
</evidence>
<feature type="repeat" description="TPR" evidence="3">
    <location>
        <begin position="201"/>
        <end position="234"/>
    </location>
</feature>
<accession>A0A2N3IID8</accession>
<feature type="repeat" description="TPR" evidence="3">
    <location>
        <begin position="160"/>
        <end position="193"/>
    </location>
</feature>
<feature type="transmembrane region" description="Helical" evidence="5">
    <location>
        <begin position="462"/>
        <end position="489"/>
    </location>
</feature>
<dbReference type="RefSeq" id="WP_101358221.1">
    <property type="nucleotide sequence ID" value="NZ_NKXO01000012.1"/>
</dbReference>
<evidence type="ECO:0000256" key="1">
    <source>
        <dbReference type="ARBA" id="ARBA00022737"/>
    </source>
</evidence>
<dbReference type="PROSITE" id="PS50005">
    <property type="entry name" value="TPR"/>
    <property type="match status" value="3"/>
</dbReference>
<comment type="caution">
    <text evidence="7">The sequence shown here is derived from an EMBL/GenBank/DDBJ whole genome shotgun (WGS) entry which is preliminary data.</text>
</comment>
<dbReference type="InterPro" id="IPR019734">
    <property type="entry name" value="TPR_rpt"/>
</dbReference>
<feature type="domain" description="PPM-type phosphatase" evidence="6">
    <location>
        <begin position="565"/>
        <end position="796"/>
    </location>
</feature>
<dbReference type="SUPFAM" id="SSF48452">
    <property type="entry name" value="TPR-like"/>
    <property type="match status" value="2"/>
</dbReference>
<dbReference type="Gene3D" id="3.60.40.10">
    <property type="entry name" value="PPM-type phosphatase domain"/>
    <property type="match status" value="1"/>
</dbReference>
<protein>
    <submittedName>
        <fullName evidence="7">Tetratricopeptide repeat</fullName>
    </submittedName>
</protein>
<evidence type="ECO:0000256" key="2">
    <source>
        <dbReference type="ARBA" id="ARBA00022803"/>
    </source>
</evidence>
<evidence type="ECO:0000313" key="8">
    <source>
        <dbReference type="Proteomes" id="UP000233387"/>
    </source>
</evidence>
<dbReference type="Proteomes" id="UP000233387">
    <property type="component" value="Unassembled WGS sequence"/>
</dbReference>
<dbReference type="SMART" id="SM00331">
    <property type="entry name" value="PP2C_SIG"/>
    <property type="match status" value="1"/>
</dbReference>
<keyword evidence="5" id="KW-0472">Membrane</keyword>
<keyword evidence="1" id="KW-0677">Repeat</keyword>
<keyword evidence="5" id="KW-1133">Transmembrane helix</keyword>
<keyword evidence="8" id="KW-1185">Reference proteome</keyword>
<dbReference type="InterPro" id="IPR001932">
    <property type="entry name" value="PPM-type_phosphatase-like_dom"/>
</dbReference>
<sequence length="796" mass="92383">MRYWLLILFLQNVYLLSAQNDIALLVQKTYQIRSDSNLVKTYQDIGKIYLDEKKLNDSASFYFQKSLDLARKIKFLSGEARSFELLALSQEAQGKYAKALELYNQSAILYGKMGNKKAQAISLNMAGIMCDYLGRFDEALKYLFQAAKIKEEINNLLGLSNTYNDIGIIYEQLKEGDKAIEYYQKSLEILEKNGGKPHSIANIYNNIGVVFYDQHKYDEALQYFQKSMAIREKINSNNLLSSIFNIANIHYARKNYTEALKLYLKALDIAQEQKRNEFISQYHLAVAFTQIALADYDNARKHIEEGLKIAQEFQFKMNEMEAYEAMVKLDSAQKNYESAFKNARKLAKLEVEMFKKEKSEQIARYQTLYETERKENENRLLRQMQTAQMTENRLLRAESERKAMENELLRQEQEMKELENKRLAELQNFTKKENLLLKESEKLKAAENEKLRIQNERDKQKLHLQVIISISSIVLIILFSALLLALFYAHRKKIIAYRLLQEVNQEVSLQREEILTQAETLKEYNEQMKLQNLELSQAYAHIRDSILYAERLQNAVISQEQDLTELVGECFVLNLPRDIISGDFLWTAQHEQYKWIAVADCTGHGVPGSMMTFLGISALNQIVMERKIFEPAQILNELDKFIIQFLNKSGKENGNIPQSDGMDISLICIDTKKQILQFSGAKNPLYVCQNGNLQIVPAGMFSLGFNIFQENKNFTQYETTLPQKTTLFLCTDGFQDQFGGNAEKPKKFMNKNLKETFMLVAELPLQEQKRELLKKFMDWKGNFPQTDDVLVVGMRL</sequence>
<dbReference type="Pfam" id="PF07228">
    <property type="entry name" value="SpoIIE"/>
    <property type="match status" value="1"/>
</dbReference>
<gene>
    <name evidence="7" type="ORF">Rain11_0955</name>
</gene>
<dbReference type="EMBL" id="NKXO01000012">
    <property type="protein sequence ID" value="PKQ70018.1"/>
    <property type="molecule type" value="Genomic_DNA"/>
</dbReference>
<organism evidence="7 8">
    <name type="scientific">Raineya orbicola</name>
    <dbReference type="NCBI Taxonomy" id="2016530"/>
    <lineage>
        <taxon>Bacteria</taxon>
        <taxon>Pseudomonadati</taxon>
        <taxon>Bacteroidota</taxon>
        <taxon>Cytophagia</taxon>
        <taxon>Cytophagales</taxon>
        <taxon>Raineyaceae</taxon>
        <taxon>Raineya</taxon>
    </lineage>
</organism>
<dbReference type="AlphaFoldDB" id="A0A2N3IID8"/>
<dbReference type="Gene3D" id="1.25.40.10">
    <property type="entry name" value="Tetratricopeptide repeat domain"/>
    <property type="match status" value="2"/>
</dbReference>
<dbReference type="InterPro" id="IPR036457">
    <property type="entry name" value="PPM-type-like_dom_sf"/>
</dbReference>
<dbReference type="Pfam" id="PF13424">
    <property type="entry name" value="TPR_12"/>
    <property type="match status" value="3"/>
</dbReference>
<evidence type="ECO:0000256" key="3">
    <source>
        <dbReference type="PROSITE-ProRule" id="PRU00339"/>
    </source>
</evidence>
<keyword evidence="2 3" id="KW-0802">TPR repeat</keyword>
<feature type="repeat" description="TPR" evidence="3">
    <location>
        <begin position="240"/>
        <end position="273"/>
    </location>
</feature>